<dbReference type="InterPro" id="IPR032710">
    <property type="entry name" value="NTF2-like_dom_sf"/>
</dbReference>
<dbReference type="EMBL" id="JZDQ02000008">
    <property type="protein sequence ID" value="OIJ27477.1"/>
    <property type="molecule type" value="Genomic_DNA"/>
</dbReference>
<dbReference type="STRING" id="1844.UG56_007245"/>
<dbReference type="OrthoDB" id="7064268at2"/>
<protein>
    <recommendedName>
        <fullName evidence="1">SnoaL-like domain-containing protein</fullName>
    </recommendedName>
</protein>
<reference evidence="2" key="1">
    <citation type="submission" date="2016-10" db="EMBL/GenBank/DDBJ databases">
        <title>Draft Genome Sequence of Nocardioides luteus Strain BAFB, an Alkane-Degrading Bacterium Isolated from JP-7 Polluted Soil.</title>
        <authorList>
            <person name="Brown L."/>
            <person name="Ruiz O.N."/>
            <person name="Gunasekera T."/>
        </authorList>
    </citation>
    <scope>NUCLEOTIDE SEQUENCE [LARGE SCALE GENOMIC DNA]</scope>
    <source>
        <strain evidence="2">BAFB</strain>
    </source>
</reference>
<evidence type="ECO:0000313" key="2">
    <source>
        <dbReference type="EMBL" id="OIJ27477.1"/>
    </source>
</evidence>
<accession>A0A1J4N7J0</accession>
<dbReference type="RefSeq" id="WP_045548598.1">
    <property type="nucleotide sequence ID" value="NZ_JZDQ02000008.1"/>
</dbReference>
<feature type="domain" description="SnoaL-like" evidence="1">
    <location>
        <begin position="11"/>
        <end position="110"/>
    </location>
</feature>
<comment type="caution">
    <text evidence="2">The sequence shown here is derived from an EMBL/GenBank/DDBJ whole genome shotgun (WGS) entry which is preliminary data.</text>
</comment>
<name>A0A1J4N7J0_9ACTN</name>
<gene>
    <name evidence="2" type="ORF">UG56_007245</name>
</gene>
<dbReference type="SUPFAM" id="SSF54427">
    <property type="entry name" value="NTF2-like"/>
    <property type="match status" value="1"/>
</dbReference>
<proteinExistence type="predicted"/>
<evidence type="ECO:0000259" key="1">
    <source>
        <dbReference type="Pfam" id="PF12680"/>
    </source>
</evidence>
<dbReference type="Proteomes" id="UP000033772">
    <property type="component" value="Unassembled WGS sequence"/>
</dbReference>
<dbReference type="AlphaFoldDB" id="A0A1J4N7J0"/>
<dbReference type="InterPro" id="IPR037401">
    <property type="entry name" value="SnoaL-like"/>
</dbReference>
<organism evidence="2 3">
    <name type="scientific">Nocardioides luteus</name>
    <dbReference type="NCBI Taxonomy" id="1844"/>
    <lineage>
        <taxon>Bacteria</taxon>
        <taxon>Bacillati</taxon>
        <taxon>Actinomycetota</taxon>
        <taxon>Actinomycetes</taxon>
        <taxon>Propionibacteriales</taxon>
        <taxon>Nocardioidaceae</taxon>
        <taxon>Nocardioides</taxon>
    </lineage>
</organism>
<sequence>MSDSLENLIVAHLDAWNAYAGPEREQAIKEIYSPDVLIGEPGASYDGHDGMTEAISGLQAQLPGTVITRTGPIQTAHDLSTYTWALGPTGQEALATGRDVLIVRDGKIASLYVLIDAP</sequence>
<keyword evidence="3" id="KW-1185">Reference proteome</keyword>
<evidence type="ECO:0000313" key="3">
    <source>
        <dbReference type="Proteomes" id="UP000033772"/>
    </source>
</evidence>
<dbReference type="Gene3D" id="3.10.450.50">
    <property type="match status" value="1"/>
</dbReference>
<dbReference type="Pfam" id="PF12680">
    <property type="entry name" value="SnoaL_2"/>
    <property type="match status" value="1"/>
</dbReference>